<gene>
    <name evidence="1" type="ORF">C7419_102795</name>
</gene>
<comment type="caution">
    <text evidence="1">The sequence shown here is derived from an EMBL/GenBank/DDBJ whole genome shotgun (WGS) entry which is preliminary data.</text>
</comment>
<evidence type="ECO:0000313" key="2">
    <source>
        <dbReference type="Proteomes" id="UP000245754"/>
    </source>
</evidence>
<dbReference type="InterPro" id="IPR013078">
    <property type="entry name" value="His_Pase_superF_clade-1"/>
</dbReference>
<evidence type="ECO:0000313" key="1">
    <source>
        <dbReference type="EMBL" id="PWK35517.1"/>
    </source>
</evidence>
<dbReference type="Pfam" id="PF00300">
    <property type="entry name" value="His_Phos_1"/>
    <property type="match status" value="1"/>
</dbReference>
<dbReference type="SUPFAM" id="SSF53254">
    <property type="entry name" value="Phosphoglycerate mutase-like"/>
    <property type="match status" value="1"/>
</dbReference>
<organism evidence="1 2">
    <name type="scientific">Cupriavidus plantarum</name>
    <dbReference type="NCBI Taxonomy" id="942865"/>
    <lineage>
        <taxon>Bacteria</taxon>
        <taxon>Pseudomonadati</taxon>
        <taxon>Pseudomonadota</taxon>
        <taxon>Betaproteobacteria</taxon>
        <taxon>Burkholderiales</taxon>
        <taxon>Burkholderiaceae</taxon>
        <taxon>Cupriavidus</taxon>
    </lineage>
</organism>
<dbReference type="InterPro" id="IPR029033">
    <property type="entry name" value="His_PPase_superfam"/>
</dbReference>
<dbReference type="RefSeq" id="WP_109583561.1">
    <property type="nucleotide sequence ID" value="NZ_QGGT01000002.1"/>
</dbReference>
<dbReference type="Proteomes" id="UP000245754">
    <property type="component" value="Unassembled WGS sequence"/>
</dbReference>
<proteinExistence type="predicted"/>
<name>A0A316EST6_9BURK</name>
<sequence>MTVQLTLLCQPAAASLRAGVFPSAIDAQVDGRDEPALRDVDYGRWAGRSLKAVADTEPDAFASWLADPDFDGHGGESLSTLRARVAQWLMESDWREGGGRKVQTLAVVPANVVKACVLHVLDAPSTAFRHLDIAPASKTVLSMRQGHWRLQL</sequence>
<dbReference type="Gene3D" id="3.40.50.1240">
    <property type="entry name" value="Phosphoglycerate mutase-like"/>
    <property type="match status" value="1"/>
</dbReference>
<protein>
    <submittedName>
        <fullName evidence="1">Histidine phosphatase superfamily protein (Branch 1)</fullName>
    </submittedName>
</protein>
<keyword evidence="2" id="KW-1185">Reference proteome</keyword>
<dbReference type="EMBL" id="QGGT01000002">
    <property type="protein sequence ID" value="PWK35517.1"/>
    <property type="molecule type" value="Genomic_DNA"/>
</dbReference>
<reference evidence="1 2" key="1">
    <citation type="submission" date="2018-05" db="EMBL/GenBank/DDBJ databases">
        <title>Genomic Encyclopedia of Type Strains, Phase IV (KMG-V): Genome sequencing to study the core and pangenomes of soil and plant-associated prokaryotes.</title>
        <authorList>
            <person name="Whitman W."/>
        </authorList>
    </citation>
    <scope>NUCLEOTIDE SEQUENCE [LARGE SCALE GENOMIC DNA]</scope>
    <source>
        <strain evidence="1 2">SLV-132</strain>
    </source>
</reference>
<accession>A0A316EST6</accession>
<dbReference type="AlphaFoldDB" id="A0A316EST6"/>